<evidence type="ECO:0008006" key="3">
    <source>
        <dbReference type="Google" id="ProtNLM"/>
    </source>
</evidence>
<gene>
    <name evidence="1" type="ORF">E2493_10975</name>
</gene>
<keyword evidence="2" id="KW-1185">Reference proteome</keyword>
<evidence type="ECO:0000313" key="2">
    <source>
        <dbReference type="Proteomes" id="UP000298213"/>
    </source>
</evidence>
<reference evidence="1 2" key="1">
    <citation type="submission" date="2019-03" db="EMBL/GenBank/DDBJ databases">
        <title>Genome sequence of Sphingomonas sp. 17J27-24.</title>
        <authorList>
            <person name="Kim M."/>
            <person name="Maeng S."/>
            <person name="Sathiyaraj S."/>
        </authorList>
    </citation>
    <scope>NUCLEOTIDE SEQUENCE [LARGE SCALE GENOMIC DNA]</scope>
    <source>
        <strain evidence="1 2">17J27-24</strain>
    </source>
</reference>
<evidence type="ECO:0000313" key="1">
    <source>
        <dbReference type="EMBL" id="TFI58320.1"/>
    </source>
</evidence>
<comment type="caution">
    <text evidence="1">The sequence shown here is derived from an EMBL/GenBank/DDBJ whole genome shotgun (WGS) entry which is preliminary data.</text>
</comment>
<name>A0A4Y8ZQL7_9SPHN</name>
<proteinExistence type="predicted"/>
<organism evidence="1 2">
    <name type="scientific">Sphingomonas parva</name>
    <dbReference type="NCBI Taxonomy" id="2555898"/>
    <lineage>
        <taxon>Bacteria</taxon>
        <taxon>Pseudomonadati</taxon>
        <taxon>Pseudomonadota</taxon>
        <taxon>Alphaproteobacteria</taxon>
        <taxon>Sphingomonadales</taxon>
        <taxon>Sphingomonadaceae</taxon>
        <taxon>Sphingomonas</taxon>
    </lineage>
</organism>
<sequence length="223" mass="24555">MRGPGLDLKSAISDRMIAGGVPSVWTPQDFLDLGSRDAVDQVLHRLTRNGDVRRIARGLYDKPALNRLTGKATHPDPRAVVDALARRDQARILVDGVTAANDLGLSDAVPARIVVHTDARLKPIKLGNLQIDFKTTAPSRLHWAGRPAMRVVQALHWLHDAGGDTDRAVAKRLRTIFADPDHGARIVDDLRGDMLTLPLWMQTILRDTMPTTPSADRLETKRA</sequence>
<protein>
    <recommendedName>
        <fullName evidence="3">Type IV toxin-antitoxin system AbiEi family antitoxin domain-containing protein</fullName>
    </recommendedName>
</protein>
<dbReference type="OrthoDB" id="583588at2"/>
<dbReference type="AlphaFoldDB" id="A0A4Y8ZQL7"/>
<dbReference type="Proteomes" id="UP000298213">
    <property type="component" value="Unassembled WGS sequence"/>
</dbReference>
<dbReference type="InterPro" id="IPR045738">
    <property type="entry name" value="DUF6088"/>
</dbReference>
<dbReference type="Pfam" id="PF19570">
    <property type="entry name" value="DUF6088"/>
    <property type="match status" value="1"/>
</dbReference>
<accession>A0A4Y8ZQL7</accession>
<dbReference type="EMBL" id="SPDV01000018">
    <property type="protein sequence ID" value="TFI58320.1"/>
    <property type="molecule type" value="Genomic_DNA"/>
</dbReference>